<dbReference type="Pfam" id="PF01323">
    <property type="entry name" value="DSBA"/>
    <property type="match status" value="1"/>
</dbReference>
<feature type="domain" description="DSBA-like thioredoxin" evidence="1">
    <location>
        <begin position="3"/>
        <end position="199"/>
    </location>
</feature>
<accession>A0ABS8Z7Z7</accession>
<protein>
    <submittedName>
        <fullName evidence="2">DsbA family oxidoreductase</fullName>
    </submittedName>
</protein>
<dbReference type="RefSeq" id="WP_233725562.1">
    <property type="nucleotide sequence ID" value="NZ_JAJVCN010000001.1"/>
</dbReference>
<dbReference type="InterPro" id="IPR001853">
    <property type="entry name" value="DSBA-like_thioredoxin_dom"/>
</dbReference>
<dbReference type="PANTHER" id="PTHR13887:SF41">
    <property type="entry name" value="THIOREDOXIN SUPERFAMILY PROTEIN"/>
    <property type="match status" value="1"/>
</dbReference>
<dbReference type="Gene3D" id="3.40.30.10">
    <property type="entry name" value="Glutaredoxin"/>
    <property type="match status" value="1"/>
</dbReference>
<reference evidence="2 3" key="1">
    <citation type="submission" date="2021-12" db="EMBL/GenBank/DDBJ databases">
        <title>Genome sequence of Kibdelosporangium philippinense ATCC 49844.</title>
        <authorList>
            <person name="Fedorov E.A."/>
            <person name="Omeragic M."/>
            <person name="Shalygina K.F."/>
            <person name="Maclea K.S."/>
        </authorList>
    </citation>
    <scope>NUCLEOTIDE SEQUENCE [LARGE SCALE GENOMIC DNA]</scope>
    <source>
        <strain evidence="2 3">ATCC 49844</strain>
    </source>
</reference>
<dbReference type="Proteomes" id="UP001521150">
    <property type="component" value="Unassembled WGS sequence"/>
</dbReference>
<dbReference type="EMBL" id="JAJVCN010000001">
    <property type="protein sequence ID" value="MCE7004020.1"/>
    <property type="molecule type" value="Genomic_DNA"/>
</dbReference>
<comment type="caution">
    <text evidence="2">The sequence shown here is derived from an EMBL/GenBank/DDBJ whole genome shotgun (WGS) entry which is preliminary data.</text>
</comment>
<evidence type="ECO:0000313" key="2">
    <source>
        <dbReference type="EMBL" id="MCE7004020.1"/>
    </source>
</evidence>
<sequence length="205" mass="22836">MRVEIWSDVICPWCYIGKARFEQALAEFEHRDEVEVVYRSFELDPSHAGVQPVQDMLVERYGPQASGMEDQVAALAKGEGLGYRTDREVGNTFDLHRVLHVARAKGLEHEMVSALFEANFAQARPIFTDDTVVDVAVEVGLDKADVLRVLADKTVYADDVRAEEREAAQLGARGVPFFVLDRKVGVSGGQPTEVFARALRQAWDA</sequence>
<evidence type="ECO:0000313" key="3">
    <source>
        <dbReference type="Proteomes" id="UP001521150"/>
    </source>
</evidence>
<evidence type="ECO:0000259" key="1">
    <source>
        <dbReference type="Pfam" id="PF01323"/>
    </source>
</evidence>
<dbReference type="CDD" id="cd03024">
    <property type="entry name" value="DsbA_FrnE"/>
    <property type="match status" value="1"/>
</dbReference>
<dbReference type="PANTHER" id="PTHR13887">
    <property type="entry name" value="GLUTATHIONE S-TRANSFERASE KAPPA"/>
    <property type="match status" value="1"/>
</dbReference>
<proteinExistence type="predicted"/>
<keyword evidence="3" id="KW-1185">Reference proteome</keyword>
<dbReference type="SUPFAM" id="SSF52833">
    <property type="entry name" value="Thioredoxin-like"/>
    <property type="match status" value="1"/>
</dbReference>
<name>A0ABS8Z7Z7_9PSEU</name>
<dbReference type="InterPro" id="IPR036249">
    <property type="entry name" value="Thioredoxin-like_sf"/>
</dbReference>
<gene>
    <name evidence="2" type="ORF">LWC34_14440</name>
</gene>
<organism evidence="2 3">
    <name type="scientific">Kibdelosporangium philippinense</name>
    <dbReference type="NCBI Taxonomy" id="211113"/>
    <lineage>
        <taxon>Bacteria</taxon>
        <taxon>Bacillati</taxon>
        <taxon>Actinomycetota</taxon>
        <taxon>Actinomycetes</taxon>
        <taxon>Pseudonocardiales</taxon>
        <taxon>Pseudonocardiaceae</taxon>
        <taxon>Kibdelosporangium</taxon>
    </lineage>
</organism>